<keyword evidence="1" id="KW-0732">Signal</keyword>
<dbReference type="RefSeq" id="WP_188912246.1">
    <property type="nucleotide sequence ID" value="NZ_BMIQ01000008.1"/>
</dbReference>
<evidence type="ECO:0000256" key="1">
    <source>
        <dbReference type="SAM" id="SignalP"/>
    </source>
</evidence>
<sequence length="102" mass="10662">MGRNRSAIRHAARLGLWAAVLAASGCASREGELPPVFGAVFGLEGATRIPYRTGKIPEPVVRPVDRVLGDAANSPGQCIFVTPTGRRFRANCPEGYAIGASG</sequence>
<evidence type="ECO:0000313" key="2">
    <source>
        <dbReference type="EMBL" id="GGE19562.1"/>
    </source>
</evidence>
<protein>
    <recommendedName>
        <fullName evidence="4">Lipoprotein</fullName>
    </recommendedName>
</protein>
<dbReference type="Proteomes" id="UP000644699">
    <property type="component" value="Unassembled WGS sequence"/>
</dbReference>
<keyword evidence="3" id="KW-1185">Reference proteome</keyword>
<feature type="chain" id="PRO_5036952801" description="Lipoprotein" evidence="1">
    <location>
        <begin position="23"/>
        <end position="102"/>
    </location>
</feature>
<reference evidence="2" key="2">
    <citation type="submission" date="2020-09" db="EMBL/GenBank/DDBJ databases">
        <authorList>
            <person name="Sun Q."/>
            <person name="Zhou Y."/>
        </authorList>
    </citation>
    <scope>NUCLEOTIDE SEQUENCE</scope>
    <source>
        <strain evidence="2">CGMCC 1.15367</strain>
    </source>
</reference>
<dbReference type="PROSITE" id="PS51257">
    <property type="entry name" value="PROKAR_LIPOPROTEIN"/>
    <property type="match status" value="1"/>
</dbReference>
<evidence type="ECO:0000313" key="3">
    <source>
        <dbReference type="Proteomes" id="UP000644699"/>
    </source>
</evidence>
<reference evidence="2" key="1">
    <citation type="journal article" date="2014" name="Int. J. Syst. Evol. Microbiol.">
        <title>Complete genome sequence of Corynebacterium casei LMG S-19264T (=DSM 44701T), isolated from a smear-ripened cheese.</title>
        <authorList>
            <consortium name="US DOE Joint Genome Institute (JGI-PGF)"/>
            <person name="Walter F."/>
            <person name="Albersmeier A."/>
            <person name="Kalinowski J."/>
            <person name="Ruckert C."/>
        </authorList>
    </citation>
    <scope>NUCLEOTIDE SEQUENCE</scope>
    <source>
        <strain evidence="2">CGMCC 1.15367</strain>
    </source>
</reference>
<proteinExistence type="predicted"/>
<accession>A0A917EAQ0</accession>
<comment type="caution">
    <text evidence="2">The sequence shown here is derived from an EMBL/GenBank/DDBJ whole genome shotgun (WGS) entry which is preliminary data.</text>
</comment>
<organism evidence="2 3">
    <name type="scientific">Aureimonas endophytica</name>
    <dbReference type="NCBI Taxonomy" id="2027858"/>
    <lineage>
        <taxon>Bacteria</taxon>
        <taxon>Pseudomonadati</taxon>
        <taxon>Pseudomonadota</taxon>
        <taxon>Alphaproteobacteria</taxon>
        <taxon>Hyphomicrobiales</taxon>
        <taxon>Aurantimonadaceae</taxon>
        <taxon>Aureimonas</taxon>
    </lineage>
</organism>
<evidence type="ECO:0008006" key="4">
    <source>
        <dbReference type="Google" id="ProtNLM"/>
    </source>
</evidence>
<dbReference type="AlphaFoldDB" id="A0A917EAQ0"/>
<gene>
    <name evidence="2" type="ORF">GCM10011390_43500</name>
</gene>
<feature type="signal peptide" evidence="1">
    <location>
        <begin position="1"/>
        <end position="22"/>
    </location>
</feature>
<name>A0A917EAQ0_9HYPH</name>
<dbReference type="EMBL" id="BMIQ01000008">
    <property type="protein sequence ID" value="GGE19562.1"/>
    <property type="molecule type" value="Genomic_DNA"/>
</dbReference>